<organism evidence="2 3">
    <name type="scientific">Rhizodiscina lignyota</name>
    <dbReference type="NCBI Taxonomy" id="1504668"/>
    <lineage>
        <taxon>Eukaryota</taxon>
        <taxon>Fungi</taxon>
        <taxon>Dikarya</taxon>
        <taxon>Ascomycota</taxon>
        <taxon>Pezizomycotina</taxon>
        <taxon>Dothideomycetes</taxon>
        <taxon>Pleosporomycetidae</taxon>
        <taxon>Aulographales</taxon>
        <taxon>Rhizodiscinaceae</taxon>
        <taxon>Rhizodiscina</taxon>
    </lineage>
</organism>
<dbReference type="PANTHER" id="PTHR33112:SF16">
    <property type="entry name" value="HETEROKARYON INCOMPATIBILITY DOMAIN-CONTAINING PROTEIN"/>
    <property type="match status" value="1"/>
</dbReference>
<dbReference type="Proteomes" id="UP000799772">
    <property type="component" value="Unassembled WGS sequence"/>
</dbReference>
<protein>
    <recommendedName>
        <fullName evidence="1">Heterokaryon incompatibility domain-containing protein</fullName>
    </recommendedName>
</protein>
<evidence type="ECO:0000313" key="2">
    <source>
        <dbReference type="EMBL" id="KAF2101301.1"/>
    </source>
</evidence>
<evidence type="ECO:0000259" key="1">
    <source>
        <dbReference type="Pfam" id="PF06985"/>
    </source>
</evidence>
<name>A0A9P4IGH6_9PEZI</name>
<accession>A0A9P4IGH6</accession>
<evidence type="ECO:0000313" key="3">
    <source>
        <dbReference type="Proteomes" id="UP000799772"/>
    </source>
</evidence>
<dbReference type="Pfam" id="PF06985">
    <property type="entry name" value="HET"/>
    <property type="match status" value="1"/>
</dbReference>
<comment type="caution">
    <text evidence="2">The sequence shown here is derived from an EMBL/GenBank/DDBJ whole genome shotgun (WGS) entry which is preliminary data.</text>
</comment>
<proteinExistence type="predicted"/>
<dbReference type="AlphaFoldDB" id="A0A9P4IGH6"/>
<reference evidence="2" key="1">
    <citation type="journal article" date="2020" name="Stud. Mycol.">
        <title>101 Dothideomycetes genomes: a test case for predicting lifestyles and emergence of pathogens.</title>
        <authorList>
            <person name="Haridas S."/>
            <person name="Albert R."/>
            <person name="Binder M."/>
            <person name="Bloem J."/>
            <person name="Labutti K."/>
            <person name="Salamov A."/>
            <person name="Andreopoulos B."/>
            <person name="Baker S."/>
            <person name="Barry K."/>
            <person name="Bills G."/>
            <person name="Bluhm B."/>
            <person name="Cannon C."/>
            <person name="Castanera R."/>
            <person name="Culley D."/>
            <person name="Daum C."/>
            <person name="Ezra D."/>
            <person name="Gonzalez J."/>
            <person name="Henrissat B."/>
            <person name="Kuo A."/>
            <person name="Liang C."/>
            <person name="Lipzen A."/>
            <person name="Lutzoni F."/>
            <person name="Magnuson J."/>
            <person name="Mondo S."/>
            <person name="Nolan M."/>
            <person name="Ohm R."/>
            <person name="Pangilinan J."/>
            <person name="Park H.-J."/>
            <person name="Ramirez L."/>
            <person name="Alfaro M."/>
            <person name="Sun H."/>
            <person name="Tritt A."/>
            <person name="Yoshinaga Y."/>
            <person name="Zwiers L.-H."/>
            <person name="Turgeon B."/>
            <person name="Goodwin S."/>
            <person name="Spatafora J."/>
            <person name="Crous P."/>
            <person name="Grigoriev I."/>
        </authorList>
    </citation>
    <scope>NUCLEOTIDE SEQUENCE</scope>
    <source>
        <strain evidence="2">CBS 133067</strain>
    </source>
</reference>
<gene>
    <name evidence="2" type="ORF">NA57DRAFT_53275</name>
</gene>
<sequence length="633" mass="71928">MPSQSLWTLRRISRRIGNIQRQVPEPVPVDTKDQTSNNYLHQTGQKYALAAPKGMGNACYQISALFSTPTLQDDDSVQQLCEECSLIDLTLLLPTGHKHRKRGDYQPMFAKTTSRLSRSCLFCHFLCTVLGDRISSLDSDVIRLRPVAVAEIRGDSQKVHGRYVWVIHLEHGKPVSWPLSVTVNSALSERGLQHAAFGGRRIERLIGESQIRLFQQWIRTCHYLHGVKCNPFVKREPRSGMRLGLQYIWIDALCIVQDDEQDKQRQIKHMDLIYALASLTIVAASGSDCSIGLHGVSLPRQQQATVQIGDLELICMFVTEDQALEEITQDSHFRSDDTFAFTLPEKRIGDDSSARYQFYSLLRDYRMRNLSDPADILDAFTGITNAFQPLLGDFCFGLPANHIITALAWQLNTSIQPRDRFDYPSWSWAAWVSSLRGLDVRYIPYYTLDRGIRRVCKIDEQALHCIEDVGRANKLSCHIDDSGIIAREEELRDIVLRSSIPTSHFLVITTEIADIPVVPYVCKRNSAYVHVKLGQLERGECNENCVNDCKPTDFDKQESPDCMSLRRDWKEKQPNVLSYIAVCTPGSSTADNKRIIIMLVDFIGDIAFRIDVCEISVELWQSCEPTERMILLA</sequence>
<feature type="domain" description="Heterokaryon incompatibility" evidence="1">
    <location>
        <begin position="242"/>
        <end position="305"/>
    </location>
</feature>
<dbReference type="PANTHER" id="PTHR33112">
    <property type="entry name" value="DOMAIN PROTEIN, PUTATIVE-RELATED"/>
    <property type="match status" value="1"/>
</dbReference>
<keyword evidence="3" id="KW-1185">Reference proteome</keyword>
<dbReference type="EMBL" id="ML978123">
    <property type="protein sequence ID" value="KAF2101301.1"/>
    <property type="molecule type" value="Genomic_DNA"/>
</dbReference>
<dbReference type="InterPro" id="IPR010730">
    <property type="entry name" value="HET"/>
</dbReference>
<dbReference type="OrthoDB" id="5428863at2759"/>